<feature type="domain" description="Recombinase" evidence="2">
    <location>
        <begin position="159"/>
        <end position="312"/>
    </location>
</feature>
<evidence type="ECO:0000259" key="1">
    <source>
        <dbReference type="PROSITE" id="PS51736"/>
    </source>
</evidence>
<dbReference type="PANTHER" id="PTHR30461">
    <property type="entry name" value="DNA-INVERTASE FROM LAMBDOID PROPHAGE"/>
    <property type="match status" value="1"/>
</dbReference>
<evidence type="ECO:0000313" key="3">
    <source>
        <dbReference type="EMBL" id="SHE93909.1"/>
    </source>
</evidence>
<dbReference type="Gene3D" id="3.40.50.1390">
    <property type="entry name" value="Resolvase, N-terminal catalytic domain"/>
    <property type="match status" value="1"/>
</dbReference>
<evidence type="ECO:0000313" key="4">
    <source>
        <dbReference type="Proteomes" id="UP000184035"/>
    </source>
</evidence>
<dbReference type="RefSeq" id="WP_072896677.1">
    <property type="nucleotide sequence ID" value="NZ_FQVM01000019.1"/>
</dbReference>
<dbReference type="GO" id="GO:0000150">
    <property type="term" value="F:DNA strand exchange activity"/>
    <property type="evidence" value="ECO:0007669"/>
    <property type="project" value="InterPro"/>
</dbReference>
<dbReference type="AlphaFoldDB" id="A0A1M4XK78"/>
<dbReference type="SMART" id="SM00857">
    <property type="entry name" value="Resolvase"/>
    <property type="match status" value="1"/>
</dbReference>
<dbReference type="EMBL" id="FQVM01000019">
    <property type="protein sequence ID" value="SHE93909.1"/>
    <property type="molecule type" value="Genomic_DNA"/>
</dbReference>
<dbReference type="Pfam" id="PF07508">
    <property type="entry name" value="Recombinase"/>
    <property type="match status" value="1"/>
</dbReference>
<dbReference type="GO" id="GO:0003677">
    <property type="term" value="F:DNA binding"/>
    <property type="evidence" value="ECO:0007669"/>
    <property type="project" value="InterPro"/>
</dbReference>
<evidence type="ECO:0000259" key="2">
    <source>
        <dbReference type="PROSITE" id="PS51737"/>
    </source>
</evidence>
<dbReference type="Pfam" id="PF00239">
    <property type="entry name" value="Resolvase"/>
    <property type="match status" value="1"/>
</dbReference>
<sequence length="536" mass="61792">MIAAIYSRKSIFTGKGESLENQFQLCKDYSKSYLKDKNITNFLIYEDEGYSGSNTNRPAFKKLIEDAKNKKFHILICYRLDRISRNVADFSSTLKILQENNIDFISIKEQFDTTSPIGRAMIYISSVFAQLERETIAERIKDNMYELAKSGRWLGGQCPLGFYSERVSYFDENFKEKTMFKLSPNENELNIVKYIYDLYYKEKSLYKVLKECLYLNIKGKNGGNMHAMSLRDILRNPVYVKSNEEVLDYFKKCGCTTVGIPKGEGLLSYGKISNEKKTDESNWIIAVSKHKGIIDSNVWLEIQKTLDINSNIAEKRLGTSKTGLLTGLLKCSKCGSPMRISYGRSKKDGTKNYYYICTLKSNSSKSKCDNPNLSGQYIDKIIEEKLIEVSIQNLSQNLIKKRKTNILPLNKLNALKEKISYLDNSINKLLSKLSESNDVVSKYIMNKINELDKEKNSYIIELKNLKVKSKDRNSINNNIFINTSNEFKSFNDLYKHCKSNKEKKLLLKSFIKEIFIDGESGETNIFYWGSKKDDFS</sequence>
<reference evidence="3 4" key="1">
    <citation type="submission" date="2016-11" db="EMBL/GenBank/DDBJ databases">
        <authorList>
            <person name="Jaros S."/>
            <person name="Januszkiewicz K."/>
            <person name="Wedrychowicz H."/>
        </authorList>
    </citation>
    <scope>NUCLEOTIDE SEQUENCE [LARGE SCALE GENOMIC DNA]</scope>
    <source>
        <strain evidence="3 4">DSM 2631</strain>
    </source>
</reference>
<gene>
    <name evidence="3" type="ORF">SAMN05443638_11912</name>
</gene>
<dbReference type="InterPro" id="IPR050639">
    <property type="entry name" value="SSR_resolvase"/>
</dbReference>
<dbReference type="Gene3D" id="3.90.1750.20">
    <property type="entry name" value="Putative Large Serine Recombinase, Chain B, Domain 2"/>
    <property type="match status" value="1"/>
</dbReference>
<name>A0A1M4XK78_9CLOT</name>
<dbReference type="InterPro" id="IPR025827">
    <property type="entry name" value="Zn_ribbon_recom_dom"/>
</dbReference>
<dbReference type="InterPro" id="IPR038109">
    <property type="entry name" value="DNA_bind_recomb_sf"/>
</dbReference>
<feature type="domain" description="Resolvase/invertase-type recombinase catalytic" evidence="1">
    <location>
        <begin position="2"/>
        <end position="151"/>
    </location>
</feature>
<dbReference type="SUPFAM" id="SSF53041">
    <property type="entry name" value="Resolvase-like"/>
    <property type="match status" value="1"/>
</dbReference>
<dbReference type="Proteomes" id="UP000184035">
    <property type="component" value="Unassembled WGS sequence"/>
</dbReference>
<dbReference type="PANTHER" id="PTHR30461:SF23">
    <property type="entry name" value="DNA RECOMBINASE-RELATED"/>
    <property type="match status" value="1"/>
</dbReference>
<dbReference type="PROSITE" id="PS51736">
    <property type="entry name" value="RECOMBINASES_3"/>
    <property type="match status" value="1"/>
</dbReference>
<dbReference type="InterPro" id="IPR011109">
    <property type="entry name" value="DNA_bind_recombinase_dom"/>
</dbReference>
<dbReference type="InterPro" id="IPR006119">
    <property type="entry name" value="Resolv_N"/>
</dbReference>
<proteinExistence type="predicted"/>
<keyword evidence="4" id="KW-1185">Reference proteome</keyword>
<protein>
    <submittedName>
        <fullName evidence="3">Site-specific DNA recombinase</fullName>
    </submittedName>
</protein>
<dbReference type="Pfam" id="PF13408">
    <property type="entry name" value="Zn_ribbon_recom"/>
    <property type="match status" value="1"/>
</dbReference>
<dbReference type="InterPro" id="IPR036162">
    <property type="entry name" value="Resolvase-like_N_sf"/>
</dbReference>
<dbReference type="OrthoDB" id="9781670at2"/>
<organism evidence="3 4">
    <name type="scientific">Clostridium fallax</name>
    <dbReference type="NCBI Taxonomy" id="1533"/>
    <lineage>
        <taxon>Bacteria</taxon>
        <taxon>Bacillati</taxon>
        <taxon>Bacillota</taxon>
        <taxon>Clostridia</taxon>
        <taxon>Eubacteriales</taxon>
        <taxon>Clostridiaceae</taxon>
        <taxon>Clostridium</taxon>
    </lineage>
</organism>
<dbReference type="STRING" id="1533.SAMN05443638_11912"/>
<accession>A0A1M4XK78</accession>
<dbReference type="PROSITE" id="PS51737">
    <property type="entry name" value="RECOMBINASE_DNA_BIND"/>
    <property type="match status" value="1"/>
</dbReference>
<dbReference type="CDD" id="cd00338">
    <property type="entry name" value="Ser_Recombinase"/>
    <property type="match status" value="1"/>
</dbReference>